<dbReference type="PATRIC" id="fig|1415168.3.peg.473"/>
<dbReference type="GO" id="GO:0030026">
    <property type="term" value="P:intracellular manganese ion homeostasis"/>
    <property type="evidence" value="ECO:0007669"/>
    <property type="project" value="InterPro"/>
</dbReference>
<dbReference type="PANTHER" id="PTHR31851">
    <property type="entry name" value="FE(2+)/MN(2+) TRANSPORTER PCL1"/>
    <property type="match status" value="1"/>
</dbReference>
<sequence>MKEKNNLIQRNNIVRASIMGANDGIISIAGIVIGVSGATSHIGTILLAGFAGTLAGTVSMAMGEYVSVSSQRDAQEKIVQEQKIALANDYQKEFDFVYEKYSSVGISKELAHTATDEMMKKDALATTVRERHGFTIGQELSAKGAAIASMISFPTGALLPMLAISLIPKSWSAMATFFAVLIALGFTGYAAAYLNGADKKHATFRNIVAGILTMVVTYLVGLIFKQGGL</sequence>
<comment type="subcellular location">
    <subcellularLocation>
        <location evidence="1">Endomembrane system</location>
        <topology evidence="1">Multi-pass membrane protein</topology>
    </subcellularLocation>
</comment>
<keyword evidence="4 5" id="KW-0472">Membrane</keyword>
<feature type="transmembrane region" description="Helical" evidence="5">
    <location>
        <begin position="206"/>
        <end position="224"/>
    </location>
</feature>
<dbReference type="EMBL" id="AZSI01000009">
    <property type="protein sequence ID" value="KEY63319.1"/>
    <property type="molecule type" value="Genomic_DNA"/>
</dbReference>
<dbReference type="RefSeq" id="WP_011834952.1">
    <property type="nucleotide sequence ID" value="NZ_AZSI01000009.1"/>
</dbReference>
<proteinExistence type="predicted"/>
<dbReference type="GO" id="GO:0005384">
    <property type="term" value="F:manganese ion transmembrane transporter activity"/>
    <property type="evidence" value="ECO:0007669"/>
    <property type="project" value="InterPro"/>
</dbReference>
<dbReference type="CDD" id="cd02432">
    <property type="entry name" value="Nodulin-21_like_1"/>
    <property type="match status" value="1"/>
</dbReference>
<evidence type="ECO:0000256" key="5">
    <source>
        <dbReference type="SAM" id="Phobius"/>
    </source>
</evidence>
<accession>A0A084ADE0</accession>
<keyword evidence="3 5" id="KW-1133">Transmembrane helix</keyword>
<feature type="transmembrane region" description="Helical" evidence="5">
    <location>
        <begin position="145"/>
        <end position="167"/>
    </location>
</feature>
<dbReference type="AlphaFoldDB" id="A0A084ADE0"/>
<dbReference type="GO" id="GO:0012505">
    <property type="term" value="C:endomembrane system"/>
    <property type="evidence" value="ECO:0007669"/>
    <property type="project" value="UniProtKB-SubCell"/>
</dbReference>
<reference evidence="6 7" key="1">
    <citation type="submission" date="2014-06" db="EMBL/GenBank/DDBJ databases">
        <title>Draft genome sequence of the putrescine producing strain Lactococcus lactis subsp cremoris GE214.</title>
        <authorList>
            <person name="Ladero V."/>
            <person name="Linares D.M."/>
            <person name="del Rio B."/>
            <person name="Mayo B."/>
            <person name="Martin M.C."/>
            <person name="Fernandez M."/>
            <person name="Alvarez M.A."/>
        </authorList>
    </citation>
    <scope>NUCLEOTIDE SEQUENCE [LARGE SCALE GENOMIC DNA]</scope>
    <source>
        <strain evidence="6 7">GE214</strain>
    </source>
</reference>
<dbReference type="InterPro" id="IPR008217">
    <property type="entry name" value="Ccc1_fam"/>
</dbReference>
<gene>
    <name evidence="6" type="ORF">U725_00449</name>
</gene>
<keyword evidence="2 5" id="KW-0812">Transmembrane</keyword>
<feature type="transmembrane region" description="Helical" evidence="5">
    <location>
        <begin position="41"/>
        <end position="62"/>
    </location>
</feature>
<name>A0A084ADE0_LACLC</name>
<evidence type="ECO:0000256" key="3">
    <source>
        <dbReference type="ARBA" id="ARBA00022989"/>
    </source>
</evidence>
<protein>
    <submittedName>
        <fullName evidence="6">Putative membrane protein</fullName>
    </submittedName>
</protein>
<dbReference type="Proteomes" id="UP000028401">
    <property type="component" value="Unassembled WGS sequence"/>
</dbReference>
<evidence type="ECO:0000256" key="1">
    <source>
        <dbReference type="ARBA" id="ARBA00004127"/>
    </source>
</evidence>
<evidence type="ECO:0000256" key="2">
    <source>
        <dbReference type="ARBA" id="ARBA00022692"/>
    </source>
</evidence>
<evidence type="ECO:0000313" key="6">
    <source>
        <dbReference type="EMBL" id="KEY63319.1"/>
    </source>
</evidence>
<feature type="transmembrane region" description="Helical" evidence="5">
    <location>
        <begin position="173"/>
        <end position="194"/>
    </location>
</feature>
<comment type="caution">
    <text evidence="6">The sequence shown here is derived from an EMBL/GenBank/DDBJ whole genome shotgun (WGS) entry which is preliminary data.</text>
</comment>
<evidence type="ECO:0000313" key="7">
    <source>
        <dbReference type="Proteomes" id="UP000028401"/>
    </source>
</evidence>
<organism evidence="6 7">
    <name type="scientific">Lactococcus cremoris subsp. cremoris GE214</name>
    <dbReference type="NCBI Taxonomy" id="1415168"/>
    <lineage>
        <taxon>Bacteria</taxon>
        <taxon>Bacillati</taxon>
        <taxon>Bacillota</taxon>
        <taxon>Bacilli</taxon>
        <taxon>Lactobacillales</taxon>
        <taxon>Streptococcaceae</taxon>
        <taxon>Lactococcus</taxon>
        <taxon>Lactococcus cremoris subsp. cremoris</taxon>
    </lineage>
</organism>
<evidence type="ECO:0000256" key="4">
    <source>
        <dbReference type="ARBA" id="ARBA00023136"/>
    </source>
</evidence>
<feature type="transmembrane region" description="Helical" evidence="5">
    <location>
        <begin position="12"/>
        <end position="35"/>
    </location>
</feature>
<dbReference type="Pfam" id="PF01988">
    <property type="entry name" value="VIT1"/>
    <property type="match status" value="1"/>
</dbReference>